<evidence type="ECO:0000313" key="3">
    <source>
        <dbReference type="Proteomes" id="UP000006054"/>
    </source>
</evidence>
<gene>
    <name evidence="2" type="ordered locus">Fleli_2254</name>
</gene>
<keyword evidence="1" id="KW-1133">Transmembrane helix</keyword>
<reference evidence="3" key="1">
    <citation type="submission" date="2012-06" db="EMBL/GenBank/DDBJ databases">
        <title>The complete genome of Flexibacter litoralis DSM 6794.</title>
        <authorList>
            <person name="Lucas S."/>
            <person name="Copeland A."/>
            <person name="Lapidus A."/>
            <person name="Glavina del Rio T."/>
            <person name="Dalin E."/>
            <person name="Tice H."/>
            <person name="Bruce D."/>
            <person name="Goodwin L."/>
            <person name="Pitluck S."/>
            <person name="Peters L."/>
            <person name="Ovchinnikova G."/>
            <person name="Lu M."/>
            <person name="Kyrpides N."/>
            <person name="Mavromatis K."/>
            <person name="Ivanova N."/>
            <person name="Brettin T."/>
            <person name="Detter J.C."/>
            <person name="Han C."/>
            <person name="Larimer F."/>
            <person name="Land M."/>
            <person name="Hauser L."/>
            <person name="Markowitz V."/>
            <person name="Cheng J.-F."/>
            <person name="Hugenholtz P."/>
            <person name="Woyke T."/>
            <person name="Wu D."/>
            <person name="Spring S."/>
            <person name="Lang E."/>
            <person name="Kopitz M."/>
            <person name="Brambilla E."/>
            <person name="Klenk H.-P."/>
            <person name="Eisen J.A."/>
        </authorList>
    </citation>
    <scope>NUCLEOTIDE SEQUENCE [LARGE SCALE GENOMIC DNA]</scope>
    <source>
        <strain evidence="3">ATCC 23117 / DSM 6794 / NBRC 15988 / NCIMB 1366 / Sio-4</strain>
    </source>
</reference>
<keyword evidence="1" id="KW-0812">Transmembrane</keyword>
<evidence type="ECO:0000256" key="1">
    <source>
        <dbReference type="SAM" id="Phobius"/>
    </source>
</evidence>
<dbReference type="eggNOG" id="COG1555">
    <property type="taxonomic scope" value="Bacteria"/>
</dbReference>
<dbReference type="InterPro" id="IPR010994">
    <property type="entry name" value="RuvA_2-like"/>
</dbReference>
<name>I4AKZ6_BERLS</name>
<accession>I4AKZ6</accession>
<dbReference type="PANTHER" id="PTHR21180:SF32">
    <property type="entry name" value="ENDONUCLEASE_EXONUCLEASE_PHOSPHATASE FAMILY DOMAIN-CONTAINING PROTEIN 1"/>
    <property type="match status" value="1"/>
</dbReference>
<organism evidence="2 3">
    <name type="scientific">Bernardetia litoralis (strain ATCC 23117 / DSM 6794 / NBRC 15988 / NCIMB 1366 / Fx l1 / Sio-4)</name>
    <name type="common">Flexibacter litoralis</name>
    <dbReference type="NCBI Taxonomy" id="880071"/>
    <lineage>
        <taxon>Bacteria</taxon>
        <taxon>Pseudomonadati</taxon>
        <taxon>Bacteroidota</taxon>
        <taxon>Cytophagia</taxon>
        <taxon>Cytophagales</taxon>
        <taxon>Bernardetiaceae</taxon>
        <taxon>Bernardetia</taxon>
    </lineage>
</organism>
<dbReference type="HOGENOM" id="CLU_077104_0_1_10"/>
<dbReference type="Gene3D" id="1.10.150.280">
    <property type="entry name" value="AF1531-like domain"/>
    <property type="match status" value="2"/>
</dbReference>
<dbReference type="OrthoDB" id="981124at2"/>
<protein>
    <recommendedName>
        <fullName evidence="4">DNA uptake protein</fullName>
    </recommendedName>
</protein>
<evidence type="ECO:0008006" key="4">
    <source>
        <dbReference type="Google" id="ProtNLM"/>
    </source>
</evidence>
<dbReference type="KEGG" id="fli:Fleli_2254"/>
<dbReference type="AlphaFoldDB" id="I4AKZ6"/>
<dbReference type="SUPFAM" id="SSF47781">
    <property type="entry name" value="RuvA domain 2-like"/>
    <property type="match status" value="3"/>
</dbReference>
<dbReference type="EMBL" id="CP003345">
    <property type="protein sequence ID" value="AFM04631.1"/>
    <property type="molecule type" value="Genomic_DNA"/>
</dbReference>
<dbReference type="STRING" id="880071.Fleli_2254"/>
<keyword evidence="3" id="KW-1185">Reference proteome</keyword>
<dbReference type="PANTHER" id="PTHR21180">
    <property type="entry name" value="ENDONUCLEASE/EXONUCLEASE/PHOSPHATASE FAMILY DOMAIN-CONTAINING PROTEIN 1"/>
    <property type="match status" value="1"/>
</dbReference>
<proteinExistence type="predicted"/>
<evidence type="ECO:0000313" key="2">
    <source>
        <dbReference type="EMBL" id="AFM04631.1"/>
    </source>
</evidence>
<keyword evidence="1" id="KW-0472">Membrane</keyword>
<dbReference type="RefSeq" id="WP_014798077.1">
    <property type="nucleotide sequence ID" value="NC_018018.1"/>
</dbReference>
<feature type="transmembrane region" description="Helical" evidence="1">
    <location>
        <begin position="23"/>
        <end position="42"/>
    </location>
</feature>
<dbReference type="Pfam" id="PF12836">
    <property type="entry name" value="HHH_3"/>
    <property type="match status" value="3"/>
</dbReference>
<dbReference type="InterPro" id="IPR051675">
    <property type="entry name" value="Endo/Exo/Phosphatase_dom_1"/>
</dbReference>
<sequence>MKNIKTEFSELVKNNTNFTQREAKGMLVLSFFFFLPFLAISYERLQSVDEIDKELTKLQAEKADSLLAVLEMQQPLGRETKLAMLEIKPFNPNKLSIAQWQAMGVKSYLAKKIVNAVNKKFVFKQKNDLAKIWGFPKEEYERLKDFIDLPDTVKRKKYNKNKYASYDKNKYNNKNYKEYKNYDKSENNYTSTYEKKEYKKYVPKIIEKFDINTADTATLTQIRGIGGKTAIWITNIRDNMGGFHSLNQTREVPILSDDAFKELQKYALIISPIKKININTADYETLKKHPHIKWKAASILLKYKKQHGNYKSIEDIKKSRAIKEEQLTKLIPYLEF</sequence>
<dbReference type="Proteomes" id="UP000006054">
    <property type="component" value="Chromosome"/>
</dbReference>